<evidence type="ECO:0000256" key="2">
    <source>
        <dbReference type="ARBA" id="ARBA00023125"/>
    </source>
</evidence>
<reference evidence="5 6" key="1">
    <citation type="submission" date="2018-08" db="EMBL/GenBank/DDBJ databases">
        <title>Acidipila sp. 4G-K13, an acidobacterium isolated from forest soil.</title>
        <authorList>
            <person name="Gao Z.-H."/>
            <person name="Qiu L.-H."/>
        </authorList>
    </citation>
    <scope>NUCLEOTIDE SEQUENCE [LARGE SCALE GENOMIC DNA]</scope>
    <source>
        <strain evidence="5 6">4G-K13</strain>
    </source>
</reference>
<dbReference type="PANTHER" id="PTHR46796">
    <property type="entry name" value="HTH-TYPE TRANSCRIPTIONAL ACTIVATOR RHAS-RELATED"/>
    <property type="match status" value="1"/>
</dbReference>
<dbReference type="InterPro" id="IPR050204">
    <property type="entry name" value="AraC_XylS_family_regulators"/>
</dbReference>
<dbReference type="PROSITE" id="PS01124">
    <property type="entry name" value="HTH_ARAC_FAMILY_2"/>
    <property type="match status" value="1"/>
</dbReference>
<evidence type="ECO:0000259" key="4">
    <source>
        <dbReference type="PROSITE" id="PS01124"/>
    </source>
</evidence>
<dbReference type="OrthoDB" id="323290at2"/>
<comment type="caution">
    <text evidence="5">The sequence shown here is derived from an EMBL/GenBank/DDBJ whole genome shotgun (WGS) entry which is preliminary data.</text>
</comment>
<dbReference type="RefSeq" id="WP_117298514.1">
    <property type="nucleotide sequence ID" value="NZ_QVQT02000002.1"/>
</dbReference>
<organism evidence="5 6">
    <name type="scientific">Paracidobacterium acidisoli</name>
    <dbReference type="NCBI Taxonomy" id="2303751"/>
    <lineage>
        <taxon>Bacteria</taxon>
        <taxon>Pseudomonadati</taxon>
        <taxon>Acidobacteriota</taxon>
        <taxon>Terriglobia</taxon>
        <taxon>Terriglobales</taxon>
        <taxon>Acidobacteriaceae</taxon>
        <taxon>Paracidobacterium</taxon>
    </lineage>
</organism>
<dbReference type="InterPro" id="IPR046532">
    <property type="entry name" value="DUF6597"/>
</dbReference>
<evidence type="ECO:0000256" key="1">
    <source>
        <dbReference type="ARBA" id="ARBA00023015"/>
    </source>
</evidence>
<dbReference type="AlphaFoldDB" id="A0A372IS82"/>
<keyword evidence="6" id="KW-1185">Reference proteome</keyword>
<dbReference type="EMBL" id="QVQT01000002">
    <property type="protein sequence ID" value="RFU17766.1"/>
    <property type="molecule type" value="Genomic_DNA"/>
</dbReference>
<keyword evidence="1" id="KW-0805">Transcription regulation</keyword>
<accession>A0A372IS82</accession>
<proteinExistence type="predicted"/>
<keyword evidence="3" id="KW-0804">Transcription</keyword>
<evidence type="ECO:0000313" key="6">
    <source>
        <dbReference type="Proteomes" id="UP000264702"/>
    </source>
</evidence>
<dbReference type="InterPro" id="IPR018060">
    <property type="entry name" value="HTH_AraC"/>
</dbReference>
<feature type="domain" description="HTH araC/xylS-type" evidence="4">
    <location>
        <begin position="158"/>
        <end position="260"/>
    </location>
</feature>
<dbReference type="Gene3D" id="1.10.10.60">
    <property type="entry name" value="Homeodomain-like"/>
    <property type="match status" value="1"/>
</dbReference>
<gene>
    <name evidence="5" type="ORF">D0Y96_06505</name>
</gene>
<dbReference type="InterPro" id="IPR009057">
    <property type="entry name" value="Homeodomain-like_sf"/>
</dbReference>
<name>A0A372IS82_9BACT</name>
<evidence type="ECO:0000313" key="5">
    <source>
        <dbReference type="EMBL" id="RFU17766.1"/>
    </source>
</evidence>
<dbReference type="Pfam" id="PF20240">
    <property type="entry name" value="DUF6597"/>
    <property type="match status" value="1"/>
</dbReference>
<dbReference type="GO" id="GO:0003700">
    <property type="term" value="F:DNA-binding transcription factor activity"/>
    <property type="evidence" value="ECO:0007669"/>
    <property type="project" value="InterPro"/>
</dbReference>
<protein>
    <submittedName>
        <fullName evidence="5">AraC family transcriptional regulator</fullName>
    </submittedName>
</protein>
<dbReference type="PANTHER" id="PTHR46796:SF13">
    <property type="entry name" value="HTH-TYPE TRANSCRIPTIONAL ACTIVATOR RHAS"/>
    <property type="match status" value="1"/>
</dbReference>
<dbReference type="SMART" id="SM00342">
    <property type="entry name" value="HTH_ARAC"/>
    <property type="match status" value="1"/>
</dbReference>
<dbReference type="GO" id="GO:0043565">
    <property type="term" value="F:sequence-specific DNA binding"/>
    <property type="evidence" value="ECO:0007669"/>
    <property type="project" value="InterPro"/>
</dbReference>
<keyword evidence="2" id="KW-0238">DNA-binding</keyword>
<dbReference type="Proteomes" id="UP000264702">
    <property type="component" value="Unassembled WGS sequence"/>
</dbReference>
<sequence length="271" mass="31042">MNRLHHPAGPLGSLVKCFWYWEGAPQTHTKERLMPNGEPAIIFNLRNDPIRIYDSGDTDRYSTFGHAVLSGAHTRSFVIDTAQQDRVVGIQFHPGGSFPFFRMPASEFENTSLPLAGLWPSTANDLREQLLAAPNLDVIFALMERCLLEQLLRPPELHPAVHYARALFCREPHATTVSRVMDKTGLSQRRFIEIFRNQIGITPKAFCRVRRFQRVLETVHRVRQIDWTEVALNCGYYDQPHFIHDFQAFSGFTPTAYHARATEHLNHVPIA</sequence>
<dbReference type="SUPFAM" id="SSF46689">
    <property type="entry name" value="Homeodomain-like"/>
    <property type="match status" value="1"/>
</dbReference>
<evidence type="ECO:0000256" key="3">
    <source>
        <dbReference type="ARBA" id="ARBA00023163"/>
    </source>
</evidence>
<dbReference type="Pfam" id="PF12833">
    <property type="entry name" value="HTH_18"/>
    <property type="match status" value="1"/>
</dbReference>